<evidence type="ECO:0000313" key="3">
    <source>
        <dbReference type="Proteomes" id="UP000694546"/>
    </source>
</evidence>
<keyword evidence="3" id="KW-1185">Reference proteome</keyword>
<evidence type="ECO:0008006" key="4">
    <source>
        <dbReference type="Google" id="ProtNLM"/>
    </source>
</evidence>
<accession>A0A8C5BJM6</accession>
<name>A0A8C5BJM6_GADMO</name>
<dbReference type="Pfam" id="PF10262">
    <property type="entry name" value="Rdx"/>
    <property type="match status" value="1"/>
</dbReference>
<reference evidence="2" key="1">
    <citation type="submission" date="2025-08" db="UniProtKB">
        <authorList>
            <consortium name="Ensembl"/>
        </authorList>
    </citation>
    <scope>IDENTIFICATION</scope>
</reference>
<protein>
    <recommendedName>
        <fullName evidence="4">Selenoprotein</fullName>
    </recommendedName>
</protein>
<evidence type="ECO:0000313" key="2">
    <source>
        <dbReference type="Ensembl" id="ENSGMOP00000048049.1"/>
    </source>
</evidence>
<dbReference type="NCBIfam" id="TIGR02174">
    <property type="entry name" value="CXXU_selWTH"/>
    <property type="match status" value="1"/>
</dbReference>
<proteinExistence type="predicted"/>
<dbReference type="Gene3D" id="3.40.30.10">
    <property type="entry name" value="Glutaredoxin"/>
    <property type="match status" value="1"/>
</dbReference>
<reference evidence="2" key="2">
    <citation type="submission" date="2025-09" db="UniProtKB">
        <authorList>
            <consortium name="Ensembl"/>
        </authorList>
    </citation>
    <scope>IDENTIFICATION</scope>
</reference>
<dbReference type="Ensembl" id="ENSGMOT00000064242.1">
    <property type="protein sequence ID" value="ENSGMOP00000048049.1"/>
    <property type="gene ID" value="ENSGMOG00000033280.1"/>
</dbReference>
<dbReference type="Proteomes" id="UP000694546">
    <property type="component" value="Chromosome 14"/>
</dbReference>
<dbReference type="GeneTree" id="ENSGT00990000213551"/>
<dbReference type="InterPro" id="IPR011893">
    <property type="entry name" value="Selenoprotein_Rdx-typ"/>
</dbReference>
<evidence type="ECO:0000256" key="1">
    <source>
        <dbReference type="ARBA" id="ARBA00023284"/>
    </source>
</evidence>
<keyword evidence="1" id="KW-0676">Redox-active center</keyword>
<dbReference type="SUPFAM" id="SSF52833">
    <property type="entry name" value="Thioredoxin-like"/>
    <property type="match status" value="1"/>
</dbReference>
<dbReference type="InterPro" id="IPR036249">
    <property type="entry name" value="Thioredoxin-like_sf"/>
</dbReference>
<dbReference type="AlphaFoldDB" id="A0A8C5BJM6"/>
<organism evidence="2 3">
    <name type="scientific">Gadus morhua</name>
    <name type="common">Atlantic cod</name>
    <dbReference type="NCBI Taxonomy" id="8049"/>
    <lineage>
        <taxon>Eukaryota</taxon>
        <taxon>Metazoa</taxon>
        <taxon>Chordata</taxon>
        <taxon>Craniata</taxon>
        <taxon>Vertebrata</taxon>
        <taxon>Euteleostomi</taxon>
        <taxon>Actinopterygii</taxon>
        <taxon>Neopterygii</taxon>
        <taxon>Teleostei</taxon>
        <taxon>Neoteleostei</taxon>
        <taxon>Acanthomorphata</taxon>
        <taxon>Zeiogadaria</taxon>
        <taxon>Gadariae</taxon>
        <taxon>Gadiformes</taxon>
        <taxon>Gadoidei</taxon>
        <taxon>Gadidae</taxon>
        <taxon>Gadus</taxon>
    </lineage>
</organism>
<sequence length="88" mass="9698">LLTVLIRFTRLEAAIKKAIPDAEVTGSVGRAQSFEVTVNGQLVFSKLQTGSFPDDTKVREPSCWHRFVFRSGGDNNHKLECGLKSAGY</sequence>